<keyword evidence="6" id="KW-0479">Metal-binding</keyword>
<comment type="similarity">
    <text evidence="2">Belongs to the TsaE family.</text>
</comment>
<reference evidence="12" key="1">
    <citation type="submission" date="2016-11" db="EMBL/GenBank/DDBJ databases">
        <authorList>
            <person name="Varghese N."/>
            <person name="Submissions S."/>
        </authorList>
    </citation>
    <scope>NUCLEOTIDE SEQUENCE [LARGE SCALE GENOMIC DNA]</scope>
    <source>
        <strain evidence="12">UWOS</strain>
    </source>
</reference>
<dbReference type="RefSeq" id="WP_073302937.1">
    <property type="nucleotide sequence ID" value="NZ_FRAW01000005.1"/>
</dbReference>
<keyword evidence="4" id="KW-0963">Cytoplasm</keyword>
<evidence type="ECO:0000256" key="1">
    <source>
        <dbReference type="ARBA" id="ARBA00004496"/>
    </source>
</evidence>
<protein>
    <recommendedName>
        <fullName evidence="3">tRNA threonylcarbamoyladenosine biosynthesis protein TsaE</fullName>
    </recommendedName>
    <alternativeName>
        <fullName evidence="10">t(6)A37 threonylcarbamoyladenosine biosynthesis protein TsaE</fullName>
    </alternativeName>
</protein>
<evidence type="ECO:0000256" key="10">
    <source>
        <dbReference type="ARBA" id="ARBA00032441"/>
    </source>
</evidence>
<dbReference type="InterPro" id="IPR027417">
    <property type="entry name" value="P-loop_NTPase"/>
</dbReference>
<dbReference type="Pfam" id="PF02367">
    <property type="entry name" value="TsaE"/>
    <property type="match status" value="1"/>
</dbReference>
<evidence type="ECO:0000313" key="12">
    <source>
        <dbReference type="Proteomes" id="UP000184275"/>
    </source>
</evidence>
<dbReference type="Proteomes" id="UP000184275">
    <property type="component" value="Unassembled WGS sequence"/>
</dbReference>
<dbReference type="PANTHER" id="PTHR33540">
    <property type="entry name" value="TRNA THREONYLCARBAMOYLADENOSINE BIOSYNTHESIS PROTEIN TSAE"/>
    <property type="match status" value="1"/>
</dbReference>
<evidence type="ECO:0000256" key="7">
    <source>
        <dbReference type="ARBA" id="ARBA00022741"/>
    </source>
</evidence>
<sequence length="148" mass="16539">MKDFVVQEIRETRSETETLAWAENFAKSLSHGSVVALFGTLGAGKTVISRGICQGLGFAGQVNSPTYTIVHEYPNPSIPIFHLDLYRLPPYADLEEIGIDYYASQKGVTLIEWPERLDSEELLTHKILISIADDETRVIEVSKRKNDG</sequence>
<accession>A0A1M6S7A0</accession>
<dbReference type="Gene3D" id="3.40.50.300">
    <property type="entry name" value="P-loop containing nucleotide triphosphate hydrolases"/>
    <property type="match status" value="1"/>
</dbReference>
<keyword evidence="8" id="KW-0067">ATP-binding</keyword>
<evidence type="ECO:0000313" key="11">
    <source>
        <dbReference type="EMBL" id="SHK40575.1"/>
    </source>
</evidence>
<keyword evidence="12" id="KW-1185">Reference proteome</keyword>
<name>A0A1M6S7A0_9BACT</name>
<dbReference type="GO" id="GO:0005524">
    <property type="term" value="F:ATP binding"/>
    <property type="evidence" value="ECO:0007669"/>
    <property type="project" value="UniProtKB-KW"/>
</dbReference>
<keyword evidence="7" id="KW-0547">Nucleotide-binding</keyword>
<dbReference type="NCBIfam" id="TIGR00150">
    <property type="entry name" value="T6A_YjeE"/>
    <property type="match status" value="1"/>
</dbReference>
<evidence type="ECO:0000256" key="9">
    <source>
        <dbReference type="ARBA" id="ARBA00022842"/>
    </source>
</evidence>
<comment type="subcellular location">
    <subcellularLocation>
        <location evidence="1">Cytoplasm</location>
    </subcellularLocation>
</comment>
<dbReference type="GO" id="GO:0046872">
    <property type="term" value="F:metal ion binding"/>
    <property type="evidence" value="ECO:0007669"/>
    <property type="project" value="UniProtKB-KW"/>
</dbReference>
<evidence type="ECO:0000256" key="2">
    <source>
        <dbReference type="ARBA" id="ARBA00007599"/>
    </source>
</evidence>
<dbReference type="GO" id="GO:0005737">
    <property type="term" value="C:cytoplasm"/>
    <property type="evidence" value="ECO:0007669"/>
    <property type="project" value="UniProtKB-SubCell"/>
</dbReference>
<keyword evidence="9" id="KW-0460">Magnesium</keyword>
<evidence type="ECO:0000256" key="3">
    <source>
        <dbReference type="ARBA" id="ARBA00019010"/>
    </source>
</evidence>
<proteinExistence type="inferred from homology"/>
<evidence type="ECO:0000256" key="6">
    <source>
        <dbReference type="ARBA" id="ARBA00022723"/>
    </source>
</evidence>
<dbReference type="PANTHER" id="PTHR33540:SF2">
    <property type="entry name" value="TRNA THREONYLCARBAMOYLADENOSINE BIOSYNTHESIS PROTEIN TSAE"/>
    <property type="match status" value="1"/>
</dbReference>
<dbReference type="EMBL" id="FRAW01000005">
    <property type="protein sequence ID" value="SHK40575.1"/>
    <property type="molecule type" value="Genomic_DNA"/>
</dbReference>
<evidence type="ECO:0000256" key="4">
    <source>
        <dbReference type="ARBA" id="ARBA00022490"/>
    </source>
</evidence>
<gene>
    <name evidence="11" type="ORF">SAMN05720469_10564</name>
</gene>
<evidence type="ECO:0000256" key="5">
    <source>
        <dbReference type="ARBA" id="ARBA00022694"/>
    </source>
</evidence>
<dbReference type="SUPFAM" id="SSF52540">
    <property type="entry name" value="P-loop containing nucleoside triphosphate hydrolases"/>
    <property type="match status" value="1"/>
</dbReference>
<dbReference type="AlphaFoldDB" id="A0A1M6S7A0"/>
<dbReference type="GO" id="GO:0002949">
    <property type="term" value="P:tRNA threonylcarbamoyladenosine modification"/>
    <property type="evidence" value="ECO:0007669"/>
    <property type="project" value="InterPro"/>
</dbReference>
<dbReference type="InterPro" id="IPR003442">
    <property type="entry name" value="T6A_TsaE"/>
</dbReference>
<organism evidence="11 12">
    <name type="scientific">Fibrobacter intestinalis</name>
    <dbReference type="NCBI Taxonomy" id="28122"/>
    <lineage>
        <taxon>Bacteria</taxon>
        <taxon>Pseudomonadati</taxon>
        <taxon>Fibrobacterota</taxon>
        <taxon>Fibrobacteria</taxon>
        <taxon>Fibrobacterales</taxon>
        <taxon>Fibrobacteraceae</taxon>
        <taxon>Fibrobacter</taxon>
    </lineage>
</organism>
<keyword evidence="5" id="KW-0819">tRNA processing</keyword>
<evidence type="ECO:0000256" key="8">
    <source>
        <dbReference type="ARBA" id="ARBA00022840"/>
    </source>
</evidence>